<reference evidence="2" key="1">
    <citation type="submission" date="2022-02" db="EMBL/GenBank/DDBJ databases">
        <authorList>
            <person name="Henning P.M."/>
            <person name="McCubbin A.G."/>
            <person name="Shore J.S."/>
        </authorList>
    </citation>
    <scope>NUCLEOTIDE SEQUENCE</scope>
    <source>
        <strain evidence="2">F60SS</strain>
        <tissue evidence="2">Leaves</tissue>
    </source>
</reference>
<dbReference type="EMBL" id="JAKUCV010006219">
    <property type="protein sequence ID" value="KAJ4828261.1"/>
    <property type="molecule type" value="Genomic_DNA"/>
</dbReference>
<feature type="compositionally biased region" description="Low complexity" evidence="1">
    <location>
        <begin position="1"/>
        <end position="13"/>
    </location>
</feature>
<dbReference type="AlphaFoldDB" id="A0A9Q0FDC0"/>
<comment type="caution">
    <text evidence="2">The sequence shown here is derived from an EMBL/GenBank/DDBJ whole genome shotgun (WGS) entry which is preliminary data.</text>
</comment>
<gene>
    <name evidence="2" type="ORF">Tsubulata_012070</name>
</gene>
<sequence>MAIASSTCCLNLSSPPPPSASTTKTHNPISWIGNEKWRKQCVVGMACMIVGVQAGDLVGGQSLAIAQDVQSIVESKEKVGSRWSDKRMCPSWNQNSLETIVPENLPRPSAHRRWEQVGLSKNAPPAVKSIVRLGRTSNNCFSM</sequence>
<accession>A0A9Q0FDC0</accession>
<evidence type="ECO:0000256" key="1">
    <source>
        <dbReference type="SAM" id="MobiDB-lite"/>
    </source>
</evidence>
<reference evidence="2" key="2">
    <citation type="journal article" date="2023" name="Plants (Basel)">
        <title>Annotation of the Turnera subulata (Passifloraceae) Draft Genome Reveals the S-Locus Evolved after the Divergence of Turneroideae from Passifloroideae in a Stepwise Manner.</title>
        <authorList>
            <person name="Henning P.M."/>
            <person name="Roalson E.H."/>
            <person name="Mir W."/>
            <person name="McCubbin A.G."/>
            <person name="Shore J.S."/>
        </authorList>
    </citation>
    <scope>NUCLEOTIDE SEQUENCE</scope>
    <source>
        <strain evidence="2">F60SS</strain>
    </source>
</reference>
<keyword evidence="3" id="KW-1185">Reference proteome</keyword>
<name>A0A9Q0FDC0_9ROSI</name>
<evidence type="ECO:0000313" key="2">
    <source>
        <dbReference type="EMBL" id="KAJ4828261.1"/>
    </source>
</evidence>
<feature type="region of interest" description="Disordered" evidence="1">
    <location>
        <begin position="1"/>
        <end position="27"/>
    </location>
</feature>
<organism evidence="2 3">
    <name type="scientific">Turnera subulata</name>
    <dbReference type="NCBI Taxonomy" id="218843"/>
    <lineage>
        <taxon>Eukaryota</taxon>
        <taxon>Viridiplantae</taxon>
        <taxon>Streptophyta</taxon>
        <taxon>Embryophyta</taxon>
        <taxon>Tracheophyta</taxon>
        <taxon>Spermatophyta</taxon>
        <taxon>Magnoliopsida</taxon>
        <taxon>eudicotyledons</taxon>
        <taxon>Gunneridae</taxon>
        <taxon>Pentapetalae</taxon>
        <taxon>rosids</taxon>
        <taxon>fabids</taxon>
        <taxon>Malpighiales</taxon>
        <taxon>Passifloraceae</taxon>
        <taxon>Turnera</taxon>
    </lineage>
</organism>
<dbReference type="PANTHER" id="PTHR37210">
    <property type="entry name" value="EXPRESSED PROTEIN"/>
    <property type="match status" value="1"/>
</dbReference>
<proteinExistence type="predicted"/>
<evidence type="ECO:0000313" key="3">
    <source>
        <dbReference type="Proteomes" id="UP001141552"/>
    </source>
</evidence>
<dbReference type="PANTHER" id="PTHR37210:SF2">
    <property type="entry name" value="PROTEIN CHLOROPLAST VESICULATION"/>
    <property type="match status" value="1"/>
</dbReference>
<dbReference type="OrthoDB" id="1892100at2759"/>
<dbReference type="InterPro" id="IPR053350">
    <property type="entry name" value="CV_Inducer"/>
</dbReference>
<dbReference type="Proteomes" id="UP001141552">
    <property type="component" value="Unassembled WGS sequence"/>
</dbReference>
<protein>
    <submittedName>
        <fullName evidence="2">Uncharacterized protein</fullName>
    </submittedName>
</protein>